<comment type="similarity">
    <text evidence="2">Belongs to the TFIIF beta subunit family.</text>
</comment>
<dbReference type="EMBL" id="CP119959">
    <property type="protein sequence ID" value="WFD38658.1"/>
    <property type="molecule type" value="Genomic_DNA"/>
</dbReference>
<dbReference type="GO" id="GO:0006367">
    <property type="term" value="P:transcription initiation at RNA polymerase II promoter"/>
    <property type="evidence" value="ECO:0007669"/>
    <property type="project" value="InterPro"/>
</dbReference>
<dbReference type="GeneID" id="85225269"/>
<evidence type="ECO:0000259" key="11">
    <source>
        <dbReference type="Pfam" id="PF02270"/>
    </source>
</evidence>
<dbReference type="Pfam" id="PF17683">
    <property type="entry name" value="TFIIF_beta_N"/>
    <property type="match status" value="1"/>
</dbReference>
<dbReference type="SUPFAM" id="SSF46785">
    <property type="entry name" value="Winged helix' DNA-binding domain"/>
    <property type="match status" value="1"/>
</dbReference>
<evidence type="ECO:0000256" key="9">
    <source>
        <dbReference type="ARBA" id="ARBA00081863"/>
    </source>
</evidence>
<keyword evidence="13" id="KW-0547">Nucleotide-binding</keyword>
<protein>
    <recommendedName>
        <fullName evidence="3">Transcription initiation factor IIF subunit beta</fullName>
    </recommendedName>
    <alternativeName>
        <fullName evidence="9">TFIIF medium subunit</fullName>
    </alternativeName>
    <alternativeName>
        <fullName evidence="8">TFIIF-beta</fullName>
    </alternativeName>
</protein>
<dbReference type="InterPro" id="IPR040450">
    <property type="entry name" value="TFIIF_beta_HTH"/>
</dbReference>
<dbReference type="Pfam" id="PF02270">
    <property type="entry name" value="TFIIF_beta"/>
    <property type="match status" value="1"/>
</dbReference>
<gene>
    <name evidence="13" type="ORF">MJAP1_001620</name>
</gene>
<feature type="region of interest" description="Disordered" evidence="10">
    <location>
        <begin position="350"/>
        <end position="383"/>
    </location>
</feature>
<proteinExistence type="inferred from homology"/>
<comment type="subcellular location">
    <subcellularLocation>
        <location evidence="1">Nucleus</location>
    </subcellularLocation>
</comment>
<keyword evidence="14" id="KW-1185">Reference proteome</keyword>
<keyword evidence="7" id="KW-0539">Nucleus</keyword>
<dbReference type="InterPro" id="IPR011039">
    <property type="entry name" value="TFIIF_interaction"/>
</dbReference>
<evidence type="ECO:0000256" key="3">
    <source>
        <dbReference type="ARBA" id="ARBA00021453"/>
    </source>
</evidence>
<evidence type="ECO:0000256" key="4">
    <source>
        <dbReference type="ARBA" id="ARBA00023015"/>
    </source>
</evidence>
<keyword evidence="6" id="KW-0804">Transcription</keyword>
<organism evidence="13 14">
    <name type="scientific">Malassezia japonica</name>
    <dbReference type="NCBI Taxonomy" id="223818"/>
    <lineage>
        <taxon>Eukaryota</taxon>
        <taxon>Fungi</taxon>
        <taxon>Dikarya</taxon>
        <taxon>Basidiomycota</taxon>
        <taxon>Ustilaginomycotina</taxon>
        <taxon>Malasseziomycetes</taxon>
        <taxon>Malasseziales</taxon>
        <taxon>Malasseziaceae</taxon>
        <taxon>Malassezia</taxon>
    </lineage>
</organism>
<evidence type="ECO:0000256" key="6">
    <source>
        <dbReference type="ARBA" id="ARBA00023163"/>
    </source>
</evidence>
<evidence type="ECO:0000256" key="5">
    <source>
        <dbReference type="ARBA" id="ARBA00023125"/>
    </source>
</evidence>
<dbReference type="InterPro" id="IPR036390">
    <property type="entry name" value="WH_DNA-bd_sf"/>
</dbReference>
<dbReference type="FunFam" id="1.10.10.10:FF:000035">
    <property type="entry name" value="General transcription factor IIF subunit 2"/>
    <property type="match status" value="1"/>
</dbReference>
<feature type="region of interest" description="Disordered" evidence="10">
    <location>
        <begin position="1"/>
        <end position="44"/>
    </location>
</feature>
<dbReference type="GO" id="GO:0004386">
    <property type="term" value="F:helicase activity"/>
    <property type="evidence" value="ECO:0007669"/>
    <property type="project" value="UniProtKB-KW"/>
</dbReference>
<feature type="domain" description="TFIIF beta subunit HTH" evidence="11">
    <location>
        <begin position="289"/>
        <end position="352"/>
    </location>
</feature>
<evidence type="ECO:0000256" key="8">
    <source>
        <dbReference type="ARBA" id="ARBA00081473"/>
    </source>
</evidence>
<evidence type="ECO:0000313" key="14">
    <source>
        <dbReference type="Proteomes" id="UP001217754"/>
    </source>
</evidence>
<name>A0AAF0EWW4_9BASI</name>
<keyword evidence="13" id="KW-0347">Helicase</keyword>
<evidence type="ECO:0000313" key="13">
    <source>
        <dbReference type="EMBL" id="WFD38658.1"/>
    </source>
</evidence>
<dbReference type="CDD" id="cd07980">
    <property type="entry name" value="TFIIF_beta"/>
    <property type="match status" value="1"/>
</dbReference>
<dbReference type="InterPro" id="IPR036388">
    <property type="entry name" value="WH-like_DNA-bd_sf"/>
</dbReference>
<feature type="domain" description="TFIIF beta subunit N-terminal" evidence="12">
    <location>
        <begin position="47"/>
        <end position="199"/>
    </location>
</feature>
<feature type="compositionally biased region" description="Acidic residues" evidence="10">
    <location>
        <begin position="1"/>
        <end position="10"/>
    </location>
</feature>
<keyword evidence="4" id="KW-0805">Transcription regulation</keyword>
<evidence type="ECO:0000256" key="2">
    <source>
        <dbReference type="ARBA" id="ARBA00009543"/>
    </source>
</evidence>
<evidence type="ECO:0000259" key="12">
    <source>
        <dbReference type="Pfam" id="PF17683"/>
    </source>
</evidence>
<keyword evidence="13" id="KW-0067">ATP-binding</keyword>
<dbReference type="GO" id="GO:0005674">
    <property type="term" value="C:transcription factor TFIIF complex"/>
    <property type="evidence" value="ECO:0007669"/>
    <property type="project" value="InterPro"/>
</dbReference>
<dbReference type="GO" id="GO:0003677">
    <property type="term" value="F:DNA binding"/>
    <property type="evidence" value="ECO:0007669"/>
    <property type="project" value="UniProtKB-KW"/>
</dbReference>
<evidence type="ECO:0000256" key="7">
    <source>
        <dbReference type="ARBA" id="ARBA00023242"/>
    </source>
</evidence>
<keyword evidence="5" id="KW-0238">DNA-binding</keyword>
<feature type="compositionally biased region" description="Basic and acidic residues" evidence="10">
    <location>
        <begin position="350"/>
        <end position="360"/>
    </location>
</feature>
<dbReference type="InterPro" id="IPR040504">
    <property type="entry name" value="TFIIF_beta_N"/>
</dbReference>
<dbReference type="GO" id="GO:0016787">
    <property type="term" value="F:hydrolase activity"/>
    <property type="evidence" value="ECO:0007669"/>
    <property type="project" value="UniProtKB-KW"/>
</dbReference>
<reference evidence="13" key="1">
    <citation type="submission" date="2023-03" db="EMBL/GenBank/DDBJ databases">
        <title>Mating type loci evolution in Malassezia.</title>
        <authorList>
            <person name="Coelho M.A."/>
        </authorList>
    </citation>
    <scope>NUCLEOTIDE SEQUENCE</scope>
    <source>
        <strain evidence="13">CBS 9431</strain>
    </source>
</reference>
<evidence type="ECO:0000256" key="10">
    <source>
        <dbReference type="SAM" id="MobiDB-lite"/>
    </source>
</evidence>
<dbReference type="Proteomes" id="UP001217754">
    <property type="component" value="Chromosome 2"/>
</dbReference>
<accession>A0AAF0EWW4</accession>
<dbReference type="PANTHER" id="PTHR10445">
    <property type="entry name" value="GENERAL TRANSCRIPTION FACTOR IIF SUBUNIT 2"/>
    <property type="match status" value="1"/>
</dbReference>
<sequence>MSAFEDDVEAIPEPATEPSTSALRHNNPDRDLSPEPDQDLNTSRGAHQVWLVKVPKFLIDGWSQVHQDDVRLGTVRVYDPDNEGNQRMELLLPDGPQPAIPVTDPSQRAQYSHVPRAYDMRLTSSTQDTYVKNLYAFQEQLLDDDEGSDANDDDDVAEMSATDFYRKRALGAGPARTPNKKKRVTALTGTVSNETALQPKRTMPVKAESKKPMLGSRSLITPEYREILRNRHKSSTTPKRSVKMMEESDAGVNNMLAAGVGKGHVKSRAANLVAQASQARSNQPPEKFARMPRNELLDLLFTLFDRYKHWSLKRLREETQQPYDYLRQVLQSICDQHHNGPYAGTWSLKREYSEARREEPSSSAAPAPPKSKEGEDADMEDVI</sequence>
<dbReference type="PANTHER" id="PTHR10445:SF0">
    <property type="entry name" value="GENERAL TRANSCRIPTION FACTOR IIF SUBUNIT 2"/>
    <property type="match status" value="1"/>
</dbReference>
<dbReference type="Gene3D" id="1.10.10.10">
    <property type="entry name" value="Winged helix-like DNA-binding domain superfamily/Winged helix DNA-binding domain"/>
    <property type="match status" value="1"/>
</dbReference>
<dbReference type="InterPro" id="IPR003196">
    <property type="entry name" value="TFIIF_beta"/>
</dbReference>
<dbReference type="SUPFAM" id="SSF50916">
    <property type="entry name" value="Rap30/74 interaction domains"/>
    <property type="match status" value="1"/>
</dbReference>
<keyword evidence="13" id="KW-0378">Hydrolase</keyword>
<dbReference type="RefSeq" id="XP_060121555.1">
    <property type="nucleotide sequence ID" value="XM_060265572.1"/>
</dbReference>
<evidence type="ECO:0000256" key="1">
    <source>
        <dbReference type="ARBA" id="ARBA00004123"/>
    </source>
</evidence>
<dbReference type="AlphaFoldDB" id="A0AAF0EWW4"/>